<evidence type="ECO:0000313" key="2">
    <source>
        <dbReference type="Proteomes" id="UP000464658"/>
    </source>
</evidence>
<dbReference type="Proteomes" id="UP000464658">
    <property type="component" value="Chromosome"/>
</dbReference>
<evidence type="ECO:0000313" key="1">
    <source>
        <dbReference type="EMBL" id="BBP93406.1"/>
    </source>
</evidence>
<sequence length="55" mass="6464">MEHLIETKRLSLHINSLKGQKQTISKGYSFIDKAWGIRDHYGTFWMRENIITLSA</sequence>
<dbReference type="EMBL" id="AP021906">
    <property type="protein sequence ID" value="BBP93406.1"/>
    <property type="molecule type" value="Genomic_DNA"/>
</dbReference>
<organism evidence="1 2">
    <name type="scientific">Bacillus safensis</name>
    <dbReference type="NCBI Taxonomy" id="561879"/>
    <lineage>
        <taxon>Bacteria</taxon>
        <taxon>Bacillati</taxon>
        <taxon>Bacillota</taxon>
        <taxon>Bacilli</taxon>
        <taxon>Bacillales</taxon>
        <taxon>Bacillaceae</taxon>
        <taxon>Bacillus</taxon>
    </lineage>
</organism>
<dbReference type="AlphaFoldDB" id="A0A5S9MNR8"/>
<reference evidence="1 2" key="1">
    <citation type="submission" date="2019-12" db="EMBL/GenBank/DDBJ databases">
        <title>Full genome sequence of a Bacillus safensis strain isolated from commercially available natto in Indonesia.</title>
        <authorList>
            <person name="Yoshida M."/>
            <person name="Uomi M."/>
            <person name="Waturangi D."/>
            <person name="Ekaputri J.J."/>
            <person name="Setiamarga D.H.E."/>
        </authorList>
    </citation>
    <scope>NUCLEOTIDE SEQUENCE [LARGE SCALE GENOMIC DNA]</scope>
    <source>
        <strain evidence="1 2">IDN1</strain>
    </source>
</reference>
<accession>A0A5S9MNR8</accession>
<name>A0A5S9MNR8_BACIA</name>
<gene>
    <name evidence="1" type="ORF">BsIDN1_70240</name>
</gene>
<proteinExistence type="predicted"/>
<protein>
    <submittedName>
        <fullName evidence="1">Uncharacterized protein</fullName>
    </submittedName>
</protein>